<dbReference type="InterPro" id="IPR010982">
    <property type="entry name" value="Lambda_DNA-bd_dom_sf"/>
</dbReference>
<accession>A0A4D8Q5Q7</accession>
<sequence length="86" mass="9234">MLTSAQIRAARALLRWEQKDLVRASKVSLPTIKRLEVKTGPLGAHDVTVDAIIRAFDAAGVEFIAAESGKGAGVRFKTDQDAPEDS</sequence>
<evidence type="ECO:0000313" key="2">
    <source>
        <dbReference type="Proteomes" id="UP000298596"/>
    </source>
</evidence>
<gene>
    <name evidence="1" type="ORF">D3867_29020</name>
</gene>
<evidence type="ECO:0000313" key="1">
    <source>
        <dbReference type="EMBL" id="QCO05907.1"/>
    </source>
</evidence>
<organism evidence="1 2">
    <name type="scientific">Azospirillum brasilense</name>
    <dbReference type="NCBI Taxonomy" id="192"/>
    <lineage>
        <taxon>Bacteria</taxon>
        <taxon>Pseudomonadati</taxon>
        <taxon>Pseudomonadota</taxon>
        <taxon>Alphaproteobacteria</taxon>
        <taxon>Rhodospirillales</taxon>
        <taxon>Azospirillaceae</taxon>
        <taxon>Azospirillum</taxon>
    </lineage>
</organism>
<dbReference type="Proteomes" id="UP000298596">
    <property type="component" value="Plasmid p2"/>
</dbReference>
<dbReference type="GO" id="GO:0003677">
    <property type="term" value="F:DNA binding"/>
    <property type="evidence" value="ECO:0007669"/>
    <property type="project" value="InterPro"/>
</dbReference>
<dbReference type="Gene3D" id="1.10.260.40">
    <property type="entry name" value="lambda repressor-like DNA-binding domains"/>
    <property type="match status" value="1"/>
</dbReference>
<geneLocation type="plasmid" evidence="1">
    <name>p2</name>
</geneLocation>
<protein>
    <submittedName>
        <fullName evidence="1">Transcriptional regulator</fullName>
    </submittedName>
</protein>
<name>A0A4D8Q5Q7_AZOBR</name>
<reference evidence="1 2" key="1">
    <citation type="submission" date="2018-09" db="EMBL/GenBank/DDBJ databases">
        <title>Whole genome based analysis of evolution and adaptive divergence in Indian and Brazilian strains of Azospirillum brasilense.</title>
        <authorList>
            <person name="Singh C."/>
            <person name="Tripathi A.K."/>
        </authorList>
    </citation>
    <scope>NUCLEOTIDE SEQUENCE [LARGE SCALE GENOMIC DNA]</scope>
    <source>
        <strain evidence="1 2">MTCC4036</strain>
        <plasmid evidence="1 2">p2</plasmid>
    </source>
</reference>
<proteinExistence type="predicted"/>
<dbReference type="EMBL" id="CP032332">
    <property type="protein sequence ID" value="QCO05907.1"/>
    <property type="molecule type" value="Genomic_DNA"/>
</dbReference>
<dbReference type="AlphaFoldDB" id="A0A4D8Q5Q7"/>
<keyword evidence="1" id="KW-0614">Plasmid</keyword>